<dbReference type="InterPro" id="IPR012337">
    <property type="entry name" value="RNaseH-like_sf"/>
</dbReference>
<dbReference type="PANTHER" id="PTHR46880:SF5">
    <property type="entry name" value="DUF4371 DOMAIN-CONTAINING PROTEIN"/>
    <property type="match status" value="1"/>
</dbReference>
<evidence type="ECO:0000313" key="1">
    <source>
        <dbReference type="EMBL" id="KAK0062850.1"/>
    </source>
</evidence>
<reference evidence="1" key="1">
    <citation type="journal article" date="2023" name="PLoS Negl. Trop. Dis.">
        <title>A genome sequence for Biomphalaria pfeifferi, the major vector snail for the human-infecting parasite Schistosoma mansoni.</title>
        <authorList>
            <person name="Bu L."/>
            <person name="Lu L."/>
            <person name="Laidemitt M.R."/>
            <person name="Zhang S.M."/>
            <person name="Mutuku M."/>
            <person name="Mkoji G."/>
            <person name="Steinauer M."/>
            <person name="Loker E.S."/>
        </authorList>
    </citation>
    <scope>NUCLEOTIDE SEQUENCE</scope>
    <source>
        <strain evidence="1">KasaAsao</strain>
    </source>
</reference>
<gene>
    <name evidence="1" type="ORF">Bpfe_007570</name>
</gene>
<evidence type="ECO:0000313" key="2">
    <source>
        <dbReference type="Proteomes" id="UP001233172"/>
    </source>
</evidence>
<dbReference type="SUPFAM" id="SSF53098">
    <property type="entry name" value="Ribonuclease H-like"/>
    <property type="match status" value="1"/>
</dbReference>
<dbReference type="Proteomes" id="UP001233172">
    <property type="component" value="Unassembled WGS sequence"/>
</dbReference>
<organism evidence="1 2">
    <name type="scientific">Biomphalaria pfeifferi</name>
    <name type="common">Bloodfluke planorb</name>
    <name type="synonym">Freshwater snail</name>
    <dbReference type="NCBI Taxonomy" id="112525"/>
    <lineage>
        <taxon>Eukaryota</taxon>
        <taxon>Metazoa</taxon>
        <taxon>Spiralia</taxon>
        <taxon>Lophotrochozoa</taxon>
        <taxon>Mollusca</taxon>
        <taxon>Gastropoda</taxon>
        <taxon>Heterobranchia</taxon>
        <taxon>Euthyneura</taxon>
        <taxon>Panpulmonata</taxon>
        <taxon>Hygrophila</taxon>
        <taxon>Lymnaeoidea</taxon>
        <taxon>Planorbidae</taxon>
        <taxon>Biomphalaria</taxon>
    </lineage>
</organism>
<comment type="caution">
    <text evidence="1">The sequence shown here is derived from an EMBL/GenBank/DDBJ whole genome shotgun (WGS) entry which is preliminary data.</text>
</comment>
<proteinExistence type="predicted"/>
<sequence length="300" mass="34273">MDKDTRKKRKSAYEVFDWIIEKDNGLLCKICLEFGCKNQSNKEAIEHKFCKRGLDLSKVSALSFDGASNFSGVHKGVQALIRKKFCPDAIYFQCRSHLLHLAAQRAATVCKEVKRTISILGDLYKIFSQSPKRSQQLKNVQEMCNIPILKVIEPSSTRWLAYERCIERVIKILPSILITLEHIYKDSGDLSSMGGGILLSLRQKETILILNVLNHIFTLLGNLSRYFQTEDSDLSNSVLFTESTRRSLENLDSFQECVEKTDKIASTLKESEVHVDEKENIQKSVKSMLLQYVNKLCQNL</sequence>
<name>A0AAD8BZR9_BIOPF</name>
<accession>A0AAD8BZR9</accession>
<dbReference type="EMBL" id="JASAOG010000023">
    <property type="protein sequence ID" value="KAK0062850.1"/>
    <property type="molecule type" value="Genomic_DNA"/>
</dbReference>
<protein>
    <submittedName>
        <fullName evidence="1">Zinc finger protein 862</fullName>
    </submittedName>
</protein>
<keyword evidence="2" id="KW-1185">Reference proteome</keyword>
<reference evidence="1" key="2">
    <citation type="submission" date="2023-04" db="EMBL/GenBank/DDBJ databases">
        <authorList>
            <person name="Bu L."/>
            <person name="Lu L."/>
            <person name="Laidemitt M.R."/>
            <person name="Zhang S.M."/>
            <person name="Mutuku M."/>
            <person name="Mkoji G."/>
            <person name="Steinauer M."/>
            <person name="Loker E.S."/>
        </authorList>
    </citation>
    <scope>NUCLEOTIDE SEQUENCE</scope>
    <source>
        <strain evidence="1">KasaAsao</strain>
        <tissue evidence="1">Whole Snail</tissue>
    </source>
</reference>
<dbReference type="PANTHER" id="PTHR46880">
    <property type="entry name" value="RAS-ASSOCIATING DOMAIN-CONTAINING PROTEIN"/>
    <property type="match status" value="1"/>
</dbReference>
<dbReference type="AlphaFoldDB" id="A0AAD8BZR9"/>